<evidence type="ECO:0000313" key="2">
    <source>
        <dbReference type="Proteomes" id="UP001268036"/>
    </source>
</evidence>
<gene>
    <name evidence="1" type="ORF">QE440_002374</name>
</gene>
<protein>
    <submittedName>
        <fullName evidence="1">Uncharacterized protein</fullName>
    </submittedName>
</protein>
<proteinExistence type="predicted"/>
<reference evidence="1" key="1">
    <citation type="submission" date="2023-08" db="EMBL/GenBank/DDBJ databases">
        <title>Functional and genomic diversity of the sorghum phyllosphere microbiome.</title>
        <authorList>
            <person name="Shade A."/>
        </authorList>
    </citation>
    <scope>NUCLEOTIDE SEQUENCE</scope>
    <source>
        <strain evidence="1">SORGH_AS_0201</strain>
    </source>
</reference>
<dbReference type="EMBL" id="JAVJAF010000001">
    <property type="protein sequence ID" value="MDR6234633.1"/>
    <property type="molecule type" value="Genomic_DNA"/>
</dbReference>
<name>A0AAJ2BI00_9PSED</name>
<comment type="caution">
    <text evidence="1">The sequence shown here is derived from an EMBL/GenBank/DDBJ whole genome shotgun (WGS) entry which is preliminary data.</text>
</comment>
<dbReference type="Proteomes" id="UP001268036">
    <property type="component" value="Unassembled WGS sequence"/>
</dbReference>
<sequence length="36" mass="4054">MDAARPTGRRYPTLSLPFAVAASSQEVRQTQGWWMS</sequence>
<accession>A0AAJ2BI00</accession>
<organism evidence="1 2">
    <name type="scientific">Pseudomonas oryzihabitans</name>
    <dbReference type="NCBI Taxonomy" id="47885"/>
    <lineage>
        <taxon>Bacteria</taxon>
        <taxon>Pseudomonadati</taxon>
        <taxon>Pseudomonadota</taxon>
        <taxon>Gammaproteobacteria</taxon>
        <taxon>Pseudomonadales</taxon>
        <taxon>Pseudomonadaceae</taxon>
        <taxon>Pseudomonas</taxon>
    </lineage>
</organism>
<dbReference type="AlphaFoldDB" id="A0AAJ2BI00"/>
<evidence type="ECO:0000313" key="1">
    <source>
        <dbReference type="EMBL" id="MDR6234633.1"/>
    </source>
</evidence>